<evidence type="ECO:0000256" key="3">
    <source>
        <dbReference type="ARBA" id="ARBA00022448"/>
    </source>
</evidence>
<accession>A0A3Q9FL30</accession>
<evidence type="ECO:0000313" key="10">
    <source>
        <dbReference type="Proteomes" id="UP000267268"/>
    </source>
</evidence>
<name>A0A3Q9FL30_9BACT</name>
<keyword evidence="7" id="KW-1003">Cell membrane</keyword>
<dbReference type="GO" id="GO:0050136">
    <property type="term" value="F:NADH dehydrogenase (quinone) (non-electrogenic) activity"/>
    <property type="evidence" value="ECO:0007669"/>
    <property type="project" value="UniProtKB-UniRule"/>
</dbReference>
<dbReference type="InterPro" id="IPR038430">
    <property type="entry name" value="NDAH_ubi_oxred_su3_sf"/>
</dbReference>
<keyword evidence="4 7" id="KW-0812">Transmembrane</keyword>
<evidence type="ECO:0000313" key="9">
    <source>
        <dbReference type="EMBL" id="AZQ60659.1"/>
    </source>
</evidence>
<proteinExistence type="inferred from homology"/>
<dbReference type="EMBL" id="CP034562">
    <property type="protein sequence ID" value="AZQ60659.1"/>
    <property type="molecule type" value="Genomic_DNA"/>
</dbReference>
<keyword evidence="10" id="KW-1185">Reference proteome</keyword>
<protein>
    <recommendedName>
        <fullName evidence="7">NADH-quinone oxidoreductase subunit A</fullName>
        <ecNumber evidence="7">7.1.1.-</ecNumber>
    </recommendedName>
    <alternativeName>
        <fullName evidence="7">NADH dehydrogenase I subunit A</fullName>
    </alternativeName>
    <alternativeName>
        <fullName evidence="7">NDH-1 subunit A</fullName>
    </alternativeName>
    <alternativeName>
        <fullName evidence="7">NUO1</fullName>
    </alternativeName>
</protein>
<evidence type="ECO:0000256" key="6">
    <source>
        <dbReference type="ARBA" id="ARBA00023136"/>
    </source>
</evidence>
<comment type="subcellular location">
    <subcellularLocation>
        <location evidence="7 8">Cell membrane</location>
        <topology evidence="7 8">Multi-pass membrane protein</topology>
    </subcellularLocation>
    <subcellularLocation>
        <location evidence="1">Membrane</location>
        <topology evidence="1">Multi-pass membrane protein</topology>
    </subcellularLocation>
</comment>
<keyword evidence="5 7" id="KW-1133">Transmembrane helix</keyword>
<dbReference type="InterPro" id="IPR023043">
    <property type="entry name" value="NAD(P)H_OxRDtase_bac/plastid"/>
</dbReference>
<dbReference type="GO" id="GO:0048038">
    <property type="term" value="F:quinone binding"/>
    <property type="evidence" value="ECO:0007669"/>
    <property type="project" value="UniProtKB-KW"/>
</dbReference>
<comment type="function">
    <text evidence="7">NDH-1 shuttles electrons from NADH, via FMN and iron-sulfur (Fe-S) centers, to quinones in the respiratory chain. The immediate electron acceptor for the enzyme in this species is believed to be a menaquinone. Couples the redox reaction to proton translocation (for every two electrons transferred, four hydrogen ions are translocated across the cytoplasmic membrane), and thus conserves the redox energy in a proton gradient.</text>
</comment>
<dbReference type="GO" id="GO:0008137">
    <property type="term" value="F:NADH dehydrogenase (ubiquinone) activity"/>
    <property type="evidence" value="ECO:0007669"/>
    <property type="project" value="InterPro"/>
</dbReference>
<dbReference type="Proteomes" id="UP000267268">
    <property type="component" value="Chromosome 1"/>
</dbReference>
<dbReference type="OrthoDB" id="9791970at2"/>
<dbReference type="GO" id="GO:0005886">
    <property type="term" value="C:plasma membrane"/>
    <property type="evidence" value="ECO:0007669"/>
    <property type="project" value="UniProtKB-SubCell"/>
</dbReference>
<dbReference type="Gene3D" id="1.20.58.1610">
    <property type="entry name" value="NADH:ubiquinone/plastoquinone oxidoreductase, chain 3"/>
    <property type="match status" value="1"/>
</dbReference>
<keyword evidence="3 7" id="KW-0813">Transport</keyword>
<keyword evidence="7" id="KW-1278">Translocase</keyword>
<comment type="similarity">
    <text evidence="2 7 8">Belongs to the complex I subunit 3 family.</text>
</comment>
<dbReference type="AlphaFoldDB" id="A0A3Q9FL30"/>
<evidence type="ECO:0000256" key="2">
    <source>
        <dbReference type="ARBA" id="ARBA00008472"/>
    </source>
</evidence>
<dbReference type="RefSeq" id="WP_126610603.1">
    <property type="nucleotide sequence ID" value="NZ_CP034562.1"/>
</dbReference>
<dbReference type="PANTHER" id="PTHR11058:SF9">
    <property type="entry name" value="NADH-UBIQUINONE OXIDOREDUCTASE CHAIN 3"/>
    <property type="match status" value="1"/>
</dbReference>
<gene>
    <name evidence="7" type="primary">nuoA</name>
    <name evidence="9" type="ORF">EI427_00090</name>
</gene>
<comment type="subunit">
    <text evidence="7">NDH-1 is composed of 14 different subunits. Subunits NuoA, H, J, K, L, M, N constitute the membrane sector of the complex.</text>
</comment>
<feature type="transmembrane region" description="Helical" evidence="7">
    <location>
        <begin position="12"/>
        <end position="33"/>
    </location>
</feature>
<dbReference type="Pfam" id="PF00507">
    <property type="entry name" value="Oxidored_q4"/>
    <property type="match status" value="1"/>
</dbReference>
<dbReference type="HAMAP" id="MF_01394">
    <property type="entry name" value="NDH1_NuoA"/>
    <property type="match status" value="1"/>
</dbReference>
<dbReference type="EC" id="7.1.1.-" evidence="7"/>
<dbReference type="GO" id="GO:0030964">
    <property type="term" value="C:NADH dehydrogenase complex"/>
    <property type="evidence" value="ECO:0007669"/>
    <property type="project" value="TreeGrafter"/>
</dbReference>
<keyword evidence="6 7" id="KW-0472">Membrane</keyword>
<evidence type="ECO:0000256" key="1">
    <source>
        <dbReference type="ARBA" id="ARBA00004141"/>
    </source>
</evidence>
<dbReference type="KEGG" id="fll:EI427_00090"/>
<comment type="catalytic activity">
    <reaction evidence="7 8">
        <text>a quinone + NADH + 5 H(+)(in) = a quinol + NAD(+) + 4 H(+)(out)</text>
        <dbReference type="Rhea" id="RHEA:57888"/>
        <dbReference type="ChEBI" id="CHEBI:15378"/>
        <dbReference type="ChEBI" id="CHEBI:24646"/>
        <dbReference type="ChEBI" id="CHEBI:57540"/>
        <dbReference type="ChEBI" id="CHEBI:57945"/>
        <dbReference type="ChEBI" id="CHEBI:132124"/>
    </reaction>
</comment>
<feature type="transmembrane region" description="Helical" evidence="7">
    <location>
        <begin position="100"/>
        <end position="124"/>
    </location>
</feature>
<dbReference type="PANTHER" id="PTHR11058">
    <property type="entry name" value="NADH-UBIQUINONE OXIDOREDUCTASE CHAIN 3"/>
    <property type="match status" value="1"/>
</dbReference>
<keyword evidence="7 8" id="KW-0520">NAD</keyword>
<organism evidence="9 10">
    <name type="scientific">Flammeovirga pectinis</name>
    <dbReference type="NCBI Taxonomy" id="2494373"/>
    <lineage>
        <taxon>Bacteria</taxon>
        <taxon>Pseudomonadati</taxon>
        <taxon>Bacteroidota</taxon>
        <taxon>Cytophagia</taxon>
        <taxon>Cytophagales</taxon>
        <taxon>Flammeovirgaceae</taxon>
        <taxon>Flammeovirga</taxon>
    </lineage>
</organism>
<keyword evidence="7 8" id="KW-0874">Quinone</keyword>
<evidence type="ECO:0000256" key="7">
    <source>
        <dbReference type="HAMAP-Rule" id="MF_01394"/>
    </source>
</evidence>
<sequence length="161" mass="18556">MSNQLLTDFGNIFLFILVGLIFALGGLFTAMILRPRRPSEEKLTTYESGEDPIGSAWGSFNIRFYIVALIFLLFEVEILFLFPWATVFGDPDKIESTNGIWGWFALVEIFLFVGILILGLAYVWRKGFLDWVKPSNVHQAVEKQDFDKAPYEQFNKKFINK</sequence>
<feature type="transmembrane region" description="Helical" evidence="7">
    <location>
        <begin position="64"/>
        <end position="88"/>
    </location>
</feature>
<evidence type="ECO:0000256" key="4">
    <source>
        <dbReference type="ARBA" id="ARBA00022692"/>
    </source>
</evidence>
<evidence type="ECO:0000256" key="5">
    <source>
        <dbReference type="ARBA" id="ARBA00022989"/>
    </source>
</evidence>
<evidence type="ECO:0000256" key="8">
    <source>
        <dbReference type="RuleBase" id="RU003639"/>
    </source>
</evidence>
<dbReference type="InterPro" id="IPR000440">
    <property type="entry name" value="NADH_UbQ/plastoQ_OxRdtase_su3"/>
</dbReference>
<reference evidence="9 10" key="1">
    <citation type="submission" date="2018-12" db="EMBL/GenBank/DDBJ databases">
        <title>Flammeovirga pectinis sp. nov., isolated from the gut of the Korean scallop, Patinopecten yessoensis.</title>
        <authorList>
            <person name="Bae J.-W."/>
            <person name="Jeong Y.-S."/>
            <person name="Kang W."/>
        </authorList>
    </citation>
    <scope>NUCLEOTIDE SEQUENCE [LARGE SCALE GENOMIC DNA]</scope>
    <source>
        <strain evidence="9 10">L12M1</strain>
    </source>
</reference>